<dbReference type="PANTHER" id="PTHR37042">
    <property type="entry name" value="OUTER MEMBRANE PROTEIN RV1973"/>
    <property type="match status" value="1"/>
</dbReference>
<evidence type="ECO:0000256" key="2">
    <source>
        <dbReference type="ARBA" id="ARBA00023136"/>
    </source>
</evidence>
<protein>
    <recommendedName>
        <fullName evidence="4">BRCT domain-containing protein</fullName>
    </recommendedName>
</protein>
<gene>
    <name evidence="5" type="ORF">QWJ41_12100</name>
</gene>
<evidence type="ECO:0000256" key="3">
    <source>
        <dbReference type="SAM" id="MobiDB-lite"/>
    </source>
</evidence>
<evidence type="ECO:0000313" key="5">
    <source>
        <dbReference type="EMBL" id="MDO3396466.1"/>
    </source>
</evidence>
<sequence length="179" mass="19643">MTEERDGSELTPSADSRPRGRRTAVVRTLLSAVLVAALALAVERGLAWRDAERREQARADVVEAAGDEVVGLITISARTTDEDLEELIEGATATFQDDLREQADRLRQEVVENEVEATGEVVSAGVVSLEDEEATVIVAARGTVDNRSARQPEPRSYRLEVELQRVEDSWLVSALRFVA</sequence>
<reference evidence="5" key="1">
    <citation type="submission" date="2023-06" db="EMBL/GenBank/DDBJ databases">
        <title>Genome sequence of Nocardioides sp. SOB44.</title>
        <authorList>
            <person name="Zhang G."/>
        </authorList>
    </citation>
    <scope>NUCLEOTIDE SEQUENCE</scope>
    <source>
        <strain evidence="5">SOB44</strain>
    </source>
</reference>
<dbReference type="PROSITE" id="PS50172">
    <property type="entry name" value="BRCT"/>
    <property type="match status" value="1"/>
</dbReference>
<keyword evidence="2" id="KW-0472">Membrane</keyword>
<organism evidence="5 6">
    <name type="scientific">Nocardioides cremeus</name>
    <dbReference type="NCBI Taxonomy" id="3058044"/>
    <lineage>
        <taxon>Bacteria</taxon>
        <taxon>Bacillati</taxon>
        <taxon>Actinomycetota</taxon>
        <taxon>Actinomycetes</taxon>
        <taxon>Propionibacteriales</taxon>
        <taxon>Nocardioidaceae</taxon>
        <taxon>Nocardioides</taxon>
    </lineage>
</organism>
<evidence type="ECO:0000313" key="6">
    <source>
        <dbReference type="Proteomes" id="UP001168363"/>
    </source>
</evidence>
<comment type="subcellular location">
    <subcellularLocation>
        <location evidence="1">Membrane</location>
    </subcellularLocation>
</comment>
<proteinExistence type="predicted"/>
<dbReference type="Proteomes" id="UP001168363">
    <property type="component" value="Unassembled WGS sequence"/>
</dbReference>
<accession>A0ABT8TVA5</accession>
<keyword evidence="6" id="KW-1185">Reference proteome</keyword>
<feature type="region of interest" description="Disordered" evidence="3">
    <location>
        <begin position="1"/>
        <end position="21"/>
    </location>
</feature>
<dbReference type="RefSeq" id="WP_302708526.1">
    <property type="nucleotide sequence ID" value="NZ_JAULSC010000011.1"/>
</dbReference>
<feature type="domain" description="BRCT" evidence="4">
    <location>
        <begin position="83"/>
        <end position="179"/>
    </location>
</feature>
<dbReference type="EMBL" id="JAULSC010000011">
    <property type="protein sequence ID" value="MDO3396466.1"/>
    <property type="molecule type" value="Genomic_DNA"/>
</dbReference>
<name>A0ABT8TVA5_9ACTN</name>
<dbReference type="InterPro" id="IPR001357">
    <property type="entry name" value="BRCT_dom"/>
</dbReference>
<evidence type="ECO:0000259" key="4">
    <source>
        <dbReference type="PROSITE" id="PS50172"/>
    </source>
</evidence>
<dbReference type="PANTHER" id="PTHR37042:SF4">
    <property type="entry name" value="OUTER MEMBRANE PROTEIN RV1973"/>
    <property type="match status" value="1"/>
</dbReference>
<evidence type="ECO:0000256" key="1">
    <source>
        <dbReference type="ARBA" id="ARBA00004370"/>
    </source>
</evidence>
<comment type="caution">
    <text evidence="5">The sequence shown here is derived from an EMBL/GenBank/DDBJ whole genome shotgun (WGS) entry which is preliminary data.</text>
</comment>